<evidence type="ECO:0000313" key="1">
    <source>
        <dbReference type="EMBL" id="CAG2128798.1"/>
    </source>
</evidence>
<sequence>MPHPYTLIEPVVAALPLVVDSPHSGLHHDEILPMSATPDQLLTGWDAYVEELFGHVPQVGGTLLHAGFPRWLVDANRARDDLDPDLLEGQMPYPLRPSDKARRGMGVLRRLALPGVPVYACRLPAAFAEQLLKRYYDPYHAAIAGLICTQHAQFGAVWHIDCHSMKSRGNAMNIDNGAARPDFVVSNQDGKTSSAEFIEVVAGCLRELGYNVSVNWPYKGAELIGAYSDPARGRHSLQIEVNRALYLDEARFVRSEGFARLRAHLDLLLEVVAAYVRSQVPAFR</sequence>
<evidence type="ECO:0000313" key="2">
    <source>
        <dbReference type="Proteomes" id="UP000672657"/>
    </source>
</evidence>
<accession>A0ABM8T989</accession>
<dbReference type="RefSeq" id="WP_211951322.1">
    <property type="nucleotide sequence ID" value="NZ_CAJPVI010000001.1"/>
</dbReference>
<dbReference type="Gene3D" id="3.40.630.40">
    <property type="entry name" value="Zn-dependent exopeptidases"/>
    <property type="match status" value="1"/>
</dbReference>
<dbReference type="SUPFAM" id="SSF53187">
    <property type="entry name" value="Zn-dependent exopeptidases"/>
    <property type="match status" value="1"/>
</dbReference>
<keyword evidence="2" id="KW-1185">Reference proteome</keyword>
<dbReference type="Pfam" id="PF05013">
    <property type="entry name" value="FGase"/>
    <property type="match status" value="1"/>
</dbReference>
<dbReference type="EMBL" id="CAJPVI010000001">
    <property type="protein sequence ID" value="CAG2128798.1"/>
    <property type="molecule type" value="Genomic_DNA"/>
</dbReference>
<organism evidence="1 2">
    <name type="scientific">Cupriavidus numazuensis</name>
    <dbReference type="NCBI Taxonomy" id="221992"/>
    <lineage>
        <taxon>Bacteria</taxon>
        <taxon>Pseudomonadati</taxon>
        <taxon>Pseudomonadota</taxon>
        <taxon>Betaproteobacteria</taxon>
        <taxon>Burkholderiales</taxon>
        <taxon>Burkholderiaceae</taxon>
        <taxon>Cupriavidus</taxon>
    </lineage>
</organism>
<name>A0ABM8T989_9BURK</name>
<evidence type="ECO:0008006" key="3">
    <source>
        <dbReference type="Google" id="ProtNLM"/>
    </source>
</evidence>
<dbReference type="InterPro" id="IPR007709">
    <property type="entry name" value="N-FG_amidohydro"/>
</dbReference>
<gene>
    <name evidence="1" type="ORF">LMG26411_00063</name>
</gene>
<dbReference type="Proteomes" id="UP000672657">
    <property type="component" value="Unassembled WGS sequence"/>
</dbReference>
<protein>
    <recommendedName>
        <fullName evidence="3">N-formylglutamate amidohydrolase</fullName>
    </recommendedName>
</protein>
<comment type="caution">
    <text evidence="1">The sequence shown here is derived from an EMBL/GenBank/DDBJ whole genome shotgun (WGS) entry which is preliminary data.</text>
</comment>
<proteinExistence type="predicted"/>
<reference evidence="1 2" key="1">
    <citation type="submission" date="2021-03" db="EMBL/GenBank/DDBJ databases">
        <authorList>
            <person name="Peeters C."/>
        </authorList>
    </citation>
    <scope>NUCLEOTIDE SEQUENCE [LARGE SCALE GENOMIC DNA]</scope>
    <source>
        <strain evidence="1 2">LMG 26411</strain>
    </source>
</reference>